<reference evidence="2" key="1">
    <citation type="journal article" date="2019" name="Int. J. Syst. Evol. Microbiol.">
        <title>The Global Catalogue of Microorganisms (GCM) 10K type strain sequencing project: providing services to taxonomists for standard genome sequencing and annotation.</title>
        <authorList>
            <consortium name="The Broad Institute Genomics Platform"/>
            <consortium name="The Broad Institute Genome Sequencing Center for Infectious Disease"/>
            <person name="Wu L."/>
            <person name="Ma J."/>
        </authorList>
    </citation>
    <scope>NUCLEOTIDE SEQUENCE [LARGE SCALE GENOMIC DNA]</scope>
    <source>
        <strain evidence="2">GH52</strain>
    </source>
</reference>
<keyword evidence="2" id="KW-1185">Reference proteome</keyword>
<evidence type="ECO:0008006" key="3">
    <source>
        <dbReference type="Google" id="ProtNLM"/>
    </source>
</evidence>
<accession>A0ABW4YKR6</accession>
<proteinExistence type="predicted"/>
<gene>
    <name evidence="1" type="ORF">ACFSJH_11400</name>
</gene>
<protein>
    <recommendedName>
        <fullName evidence="3">ATPase</fullName>
    </recommendedName>
</protein>
<sequence>MSKLLIGELVAPNKLRVQTIYNLEVAENAELDLSQGVVVADEPEFPAPEFGKAHIWYVNPETGESFFETVDRPLTEEEQRTQTDLDNKEAIANLYELMLGGGIDG</sequence>
<name>A0ABW4YKR6_9BACL</name>
<evidence type="ECO:0000313" key="2">
    <source>
        <dbReference type="Proteomes" id="UP001597362"/>
    </source>
</evidence>
<evidence type="ECO:0000313" key="1">
    <source>
        <dbReference type="EMBL" id="MFD2116326.1"/>
    </source>
</evidence>
<comment type="caution">
    <text evidence="1">The sequence shown here is derived from an EMBL/GenBank/DDBJ whole genome shotgun (WGS) entry which is preliminary data.</text>
</comment>
<organism evidence="1 2">
    <name type="scientific">Paenibacillus yanchengensis</name>
    <dbReference type="NCBI Taxonomy" id="2035833"/>
    <lineage>
        <taxon>Bacteria</taxon>
        <taxon>Bacillati</taxon>
        <taxon>Bacillota</taxon>
        <taxon>Bacilli</taxon>
        <taxon>Bacillales</taxon>
        <taxon>Paenibacillaceae</taxon>
        <taxon>Paenibacillus</taxon>
    </lineage>
</organism>
<dbReference type="EMBL" id="JBHUHO010000030">
    <property type="protein sequence ID" value="MFD2116326.1"/>
    <property type="molecule type" value="Genomic_DNA"/>
</dbReference>
<dbReference type="RefSeq" id="WP_377772380.1">
    <property type="nucleotide sequence ID" value="NZ_JBHUHO010000030.1"/>
</dbReference>
<dbReference type="Proteomes" id="UP001597362">
    <property type="component" value="Unassembled WGS sequence"/>
</dbReference>